<reference evidence="1 2" key="1">
    <citation type="submission" date="2019-12" db="EMBL/GenBank/DDBJ databases">
        <authorList>
            <person name="Lee S.D."/>
        </authorList>
    </citation>
    <scope>NUCLEOTIDE SEQUENCE [LARGE SCALE GENOMIC DNA]</scope>
    <source>
        <strain evidence="1 2">GH3-10</strain>
    </source>
</reference>
<gene>
    <name evidence="1" type="ORF">GRF63_15745</name>
</gene>
<dbReference type="AlphaFoldDB" id="A0A844XH68"/>
<protein>
    <recommendedName>
        <fullName evidence="3">Chorismate lyase</fullName>
    </recommendedName>
</protein>
<organism evidence="1 2">
    <name type="scientific">Aurantiacibacter rhizosphaerae</name>
    <dbReference type="NCBI Taxonomy" id="2691582"/>
    <lineage>
        <taxon>Bacteria</taxon>
        <taxon>Pseudomonadati</taxon>
        <taxon>Pseudomonadota</taxon>
        <taxon>Alphaproteobacteria</taxon>
        <taxon>Sphingomonadales</taxon>
        <taxon>Erythrobacteraceae</taxon>
        <taxon>Aurantiacibacter</taxon>
    </lineage>
</organism>
<keyword evidence="2" id="KW-1185">Reference proteome</keyword>
<reference evidence="1 2" key="2">
    <citation type="submission" date="2020-02" db="EMBL/GenBank/DDBJ databases">
        <title>Erythrobacter dongmakensis sp. nov., isolated from a tidal mudflat.</title>
        <authorList>
            <person name="Kim I.S."/>
        </authorList>
    </citation>
    <scope>NUCLEOTIDE SEQUENCE [LARGE SCALE GENOMIC DNA]</scope>
    <source>
        <strain evidence="1 2">GH3-10</strain>
    </source>
</reference>
<evidence type="ECO:0008006" key="3">
    <source>
        <dbReference type="Google" id="ProtNLM"/>
    </source>
</evidence>
<accession>A0A844XH68</accession>
<sequence length="262" mass="28487">MSASSWVKASKRKKATSQQKLRLPLAADRFHQCNAISRRTSRSAADFVSGIGRLPVLSIRGQSMMRQMPSSIRGRLLLILRAGIAAGCAFTLSACISTQSTRFDEFENVLASHDSATRALAEWCDRRDMADPAVIRVSHAGGEAAQPTAEIRRLLEVGPDDPLGYRHVELLCGGVVMSVAHNFYVPARLTPAMNAQLDTTDTPFGKVVEELNFTRERLAAVVGASESCPPDTVLSHRAVLRRADSLPISLVIECYTPANLVD</sequence>
<evidence type="ECO:0000313" key="1">
    <source>
        <dbReference type="EMBL" id="MWV29356.1"/>
    </source>
</evidence>
<dbReference type="EMBL" id="WUBR01000004">
    <property type="protein sequence ID" value="MWV29356.1"/>
    <property type="molecule type" value="Genomic_DNA"/>
</dbReference>
<comment type="caution">
    <text evidence="1">The sequence shown here is derived from an EMBL/GenBank/DDBJ whole genome shotgun (WGS) entry which is preliminary data.</text>
</comment>
<dbReference type="Gene3D" id="3.40.1410.10">
    <property type="entry name" value="Chorismate lyase-like"/>
    <property type="match status" value="1"/>
</dbReference>
<dbReference type="InterPro" id="IPR028978">
    <property type="entry name" value="Chorismate_lyase_/UTRA_dom_sf"/>
</dbReference>
<name>A0A844XH68_9SPHN</name>
<proteinExistence type="predicted"/>
<dbReference type="Proteomes" id="UP000461409">
    <property type="component" value="Unassembled WGS sequence"/>
</dbReference>
<dbReference type="SUPFAM" id="SSF64288">
    <property type="entry name" value="Chorismate lyase-like"/>
    <property type="match status" value="1"/>
</dbReference>
<evidence type="ECO:0000313" key="2">
    <source>
        <dbReference type="Proteomes" id="UP000461409"/>
    </source>
</evidence>